<name>A0A6A6XMW0_9PLEO</name>
<feature type="region of interest" description="Disordered" evidence="1">
    <location>
        <begin position="594"/>
        <end position="614"/>
    </location>
</feature>
<dbReference type="Proteomes" id="UP000799757">
    <property type="component" value="Unassembled WGS sequence"/>
</dbReference>
<feature type="compositionally biased region" description="Basic and acidic residues" evidence="1">
    <location>
        <begin position="14"/>
        <end position="24"/>
    </location>
</feature>
<protein>
    <recommendedName>
        <fullName evidence="4">C2H2-type domain-containing protein</fullName>
    </recommendedName>
</protein>
<dbReference type="PANTHER" id="PTHR38166:SF1">
    <property type="entry name" value="C2H2-TYPE DOMAIN-CONTAINING PROTEIN"/>
    <property type="match status" value="1"/>
</dbReference>
<feature type="region of interest" description="Disordered" evidence="1">
    <location>
        <begin position="242"/>
        <end position="311"/>
    </location>
</feature>
<dbReference type="PANTHER" id="PTHR38166">
    <property type="entry name" value="C2H2-TYPE DOMAIN-CONTAINING PROTEIN-RELATED"/>
    <property type="match status" value="1"/>
</dbReference>
<feature type="compositionally biased region" description="Polar residues" evidence="1">
    <location>
        <begin position="25"/>
        <end position="36"/>
    </location>
</feature>
<feature type="compositionally biased region" description="Pro residues" evidence="1">
    <location>
        <begin position="499"/>
        <end position="516"/>
    </location>
</feature>
<evidence type="ECO:0000313" key="3">
    <source>
        <dbReference type="Proteomes" id="UP000799757"/>
    </source>
</evidence>
<evidence type="ECO:0000313" key="2">
    <source>
        <dbReference type="EMBL" id="KAF2797275.1"/>
    </source>
</evidence>
<accession>A0A6A6XMW0</accession>
<sequence length="614" mass="68454">MEVQCKQPTLPKLRMSEESNRRDSLSSSRTGDSGYNSDPDISLSPLDFRGLDKGPVTAFFQHPLPSSTFEYVDFEAPACAKPAKVSKGAYRSILQKRYGEEQKTALVNKFEVTSNPTCPSAVHSTEKPDWTYAFKNPSDVRKLDNTSLKDNIKTSRKEGVELWIDESIPSHRRPEERVLSIVSLSSTSSADMYSVTEDSDEEEASELGPSILSKATLKTIELIMRKIEVNLAYAAYIQCAGGQTSRGHSGTGEVSRNTGRGTGQGGAGGKRKSRTDESTPSSNPDDDGPTKRRRVSIATTEDSETGPRFACPFYKHDPDRYRHRRTCPGPGWPTVHRMKEHLYRAHAKPILCPRCYTMFDSDNELAVHLRSNPCLISAPQPIDGIDRETLIGLRKRSPALRLEEDKWRDAYRLLFPDVDSADIPSPYYDSNSPTEESRRFRRELLKRIRHELFATAEQETGPVEQNLLRQVADIIQRCESELLSSLHPVPVPTHSHPQPSLPPTTQQPPPPSPYPSNPLLSRPSTQPPPRARPAPATTTGGYQNARIPITAPSQFFPEPPPAAQNTSFMWEEHPQTPSSEWIDWNAVFPPAAPETQVQERGQGPLTTLATPVWT</sequence>
<feature type="region of interest" description="Disordered" evidence="1">
    <location>
        <begin position="487"/>
        <end position="544"/>
    </location>
</feature>
<feature type="region of interest" description="Disordered" evidence="1">
    <location>
        <begin position="1"/>
        <end position="46"/>
    </location>
</feature>
<feature type="compositionally biased region" description="Polar residues" evidence="1">
    <location>
        <begin position="242"/>
        <end position="257"/>
    </location>
</feature>
<dbReference type="OrthoDB" id="4161727at2759"/>
<dbReference type="EMBL" id="MU001810">
    <property type="protein sequence ID" value="KAF2797275.1"/>
    <property type="molecule type" value="Genomic_DNA"/>
</dbReference>
<gene>
    <name evidence="2" type="ORF">K505DRAFT_334452</name>
</gene>
<reference evidence="2" key="1">
    <citation type="journal article" date="2020" name="Stud. Mycol.">
        <title>101 Dothideomycetes genomes: a test case for predicting lifestyles and emergence of pathogens.</title>
        <authorList>
            <person name="Haridas S."/>
            <person name="Albert R."/>
            <person name="Binder M."/>
            <person name="Bloem J."/>
            <person name="Labutti K."/>
            <person name="Salamov A."/>
            <person name="Andreopoulos B."/>
            <person name="Baker S."/>
            <person name="Barry K."/>
            <person name="Bills G."/>
            <person name="Bluhm B."/>
            <person name="Cannon C."/>
            <person name="Castanera R."/>
            <person name="Culley D."/>
            <person name="Daum C."/>
            <person name="Ezra D."/>
            <person name="Gonzalez J."/>
            <person name="Henrissat B."/>
            <person name="Kuo A."/>
            <person name="Liang C."/>
            <person name="Lipzen A."/>
            <person name="Lutzoni F."/>
            <person name="Magnuson J."/>
            <person name="Mondo S."/>
            <person name="Nolan M."/>
            <person name="Ohm R."/>
            <person name="Pangilinan J."/>
            <person name="Park H.-J."/>
            <person name="Ramirez L."/>
            <person name="Alfaro M."/>
            <person name="Sun H."/>
            <person name="Tritt A."/>
            <person name="Yoshinaga Y."/>
            <person name="Zwiers L.-H."/>
            <person name="Turgeon B."/>
            <person name="Goodwin S."/>
            <person name="Spatafora J."/>
            <person name="Crous P."/>
            <person name="Grigoriev I."/>
        </authorList>
    </citation>
    <scope>NUCLEOTIDE SEQUENCE</scope>
    <source>
        <strain evidence="2">CBS 109.77</strain>
    </source>
</reference>
<dbReference type="AlphaFoldDB" id="A0A6A6XMW0"/>
<evidence type="ECO:0000256" key="1">
    <source>
        <dbReference type="SAM" id="MobiDB-lite"/>
    </source>
</evidence>
<organism evidence="2 3">
    <name type="scientific">Melanomma pulvis-pyrius CBS 109.77</name>
    <dbReference type="NCBI Taxonomy" id="1314802"/>
    <lineage>
        <taxon>Eukaryota</taxon>
        <taxon>Fungi</taxon>
        <taxon>Dikarya</taxon>
        <taxon>Ascomycota</taxon>
        <taxon>Pezizomycotina</taxon>
        <taxon>Dothideomycetes</taxon>
        <taxon>Pleosporomycetidae</taxon>
        <taxon>Pleosporales</taxon>
        <taxon>Melanommataceae</taxon>
        <taxon>Melanomma</taxon>
    </lineage>
</organism>
<evidence type="ECO:0008006" key="4">
    <source>
        <dbReference type="Google" id="ProtNLM"/>
    </source>
</evidence>
<keyword evidence="3" id="KW-1185">Reference proteome</keyword>
<proteinExistence type="predicted"/>
<feature type="compositionally biased region" description="Polar residues" evidence="1">
    <location>
        <begin position="595"/>
        <end position="614"/>
    </location>
</feature>